<feature type="transmembrane region" description="Helical" evidence="5">
    <location>
        <begin position="199"/>
        <end position="218"/>
    </location>
</feature>
<accession>K9TX58</accession>
<dbReference type="GO" id="GO:0005385">
    <property type="term" value="F:zinc ion transmembrane transporter activity"/>
    <property type="evidence" value="ECO:0007669"/>
    <property type="project" value="TreeGrafter"/>
</dbReference>
<dbReference type="InterPro" id="IPR058533">
    <property type="entry name" value="Cation_efflux_TM"/>
</dbReference>
<dbReference type="PANTHER" id="PTHR11562:SF17">
    <property type="entry name" value="RE54080P-RELATED"/>
    <property type="match status" value="1"/>
</dbReference>
<feature type="transmembrane region" description="Helical" evidence="5">
    <location>
        <begin position="66"/>
        <end position="84"/>
    </location>
</feature>
<evidence type="ECO:0000256" key="4">
    <source>
        <dbReference type="ARBA" id="ARBA00023136"/>
    </source>
</evidence>
<dbReference type="InterPro" id="IPR027469">
    <property type="entry name" value="Cation_efflux_TMD_sf"/>
</dbReference>
<dbReference type="PANTHER" id="PTHR11562">
    <property type="entry name" value="CATION EFFLUX PROTEIN/ ZINC TRANSPORTER"/>
    <property type="match status" value="1"/>
</dbReference>
<dbReference type="InParanoid" id="K9TX58"/>
<protein>
    <submittedName>
        <fullName evidence="7">Cation diffusion facilitator family transporter</fullName>
    </submittedName>
</protein>
<feature type="transmembrane region" description="Helical" evidence="5">
    <location>
        <begin position="168"/>
        <end position="193"/>
    </location>
</feature>
<evidence type="ECO:0000256" key="1">
    <source>
        <dbReference type="ARBA" id="ARBA00004141"/>
    </source>
</evidence>
<evidence type="ECO:0000256" key="2">
    <source>
        <dbReference type="ARBA" id="ARBA00022692"/>
    </source>
</evidence>
<reference evidence="7 8" key="1">
    <citation type="submission" date="2012-06" db="EMBL/GenBank/DDBJ databases">
        <title>Finished chromosome of genome of Chroococcidiopsis thermalis PCC 7203.</title>
        <authorList>
            <consortium name="US DOE Joint Genome Institute"/>
            <person name="Gugger M."/>
            <person name="Coursin T."/>
            <person name="Rippka R."/>
            <person name="Tandeau De Marsac N."/>
            <person name="Huntemann M."/>
            <person name="Wei C.-L."/>
            <person name="Han J."/>
            <person name="Detter J.C."/>
            <person name="Han C."/>
            <person name="Tapia R."/>
            <person name="Davenport K."/>
            <person name="Daligault H."/>
            <person name="Erkkila T."/>
            <person name="Gu W."/>
            <person name="Munk A.C.C."/>
            <person name="Teshima H."/>
            <person name="Xu Y."/>
            <person name="Chain P."/>
            <person name="Chen A."/>
            <person name="Krypides N."/>
            <person name="Mavromatis K."/>
            <person name="Markowitz V."/>
            <person name="Szeto E."/>
            <person name="Ivanova N."/>
            <person name="Mikhailova N."/>
            <person name="Ovchinnikova G."/>
            <person name="Pagani I."/>
            <person name="Pati A."/>
            <person name="Goodwin L."/>
            <person name="Peters L."/>
            <person name="Pitluck S."/>
            <person name="Woyke T."/>
            <person name="Kerfeld C."/>
        </authorList>
    </citation>
    <scope>NUCLEOTIDE SEQUENCE [LARGE SCALE GENOMIC DNA]</scope>
    <source>
        <strain evidence="7 8">PCC 7203</strain>
    </source>
</reference>
<evidence type="ECO:0000256" key="5">
    <source>
        <dbReference type="SAM" id="Phobius"/>
    </source>
</evidence>
<evidence type="ECO:0000313" key="7">
    <source>
        <dbReference type="EMBL" id="AFY87407.1"/>
    </source>
</evidence>
<feature type="transmembrane region" description="Helical" evidence="5">
    <location>
        <begin position="137"/>
        <end position="156"/>
    </location>
</feature>
<dbReference type="RefSeq" id="WP_015153955.1">
    <property type="nucleotide sequence ID" value="NC_019695.1"/>
</dbReference>
<dbReference type="SUPFAM" id="SSF161111">
    <property type="entry name" value="Cation efflux protein transmembrane domain-like"/>
    <property type="match status" value="1"/>
</dbReference>
<feature type="domain" description="Cation efflux protein transmembrane" evidence="6">
    <location>
        <begin position="34"/>
        <end position="223"/>
    </location>
</feature>
<dbReference type="Gene3D" id="1.20.1510.10">
    <property type="entry name" value="Cation efflux protein transmembrane domain"/>
    <property type="match status" value="1"/>
</dbReference>
<comment type="subcellular location">
    <subcellularLocation>
        <location evidence="1">Membrane</location>
        <topology evidence="1">Multi-pass membrane protein</topology>
    </subcellularLocation>
</comment>
<dbReference type="InterPro" id="IPR050681">
    <property type="entry name" value="CDF/SLC30A"/>
</dbReference>
<dbReference type="NCBIfam" id="TIGR01297">
    <property type="entry name" value="CDF"/>
    <property type="match status" value="1"/>
</dbReference>
<dbReference type="GO" id="GO:0005886">
    <property type="term" value="C:plasma membrane"/>
    <property type="evidence" value="ECO:0007669"/>
    <property type="project" value="TreeGrafter"/>
</dbReference>
<dbReference type="HOGENOM" id="CLU_013430_9_1_3"/>
<keyword evidence="8" id="KW-1185">Reference proteome</keyword>
<keyword evidence="2 5" id="KW-0812">Transmembrane</keyword>
<dbReference type="AlphaFoldDB" id="K9TX58"/>
<organism evidence="7 8">
    <name type="scientific">Chroococcidiopsis thermalis (strain PCC 7203)</name>
    <dbReference type="NCBI Taxonomy" id="251229"/>
    <lineage>
        <taxon>Bacteria</taxon>
        <taxon>Bacillati</taxon>
        <taxon>Cyanobacteriota</taxon>
        <taxon>Cyanophyceae</taxon>
        <taxon>Chroococcidiopsidales</taxon>
        <taxon>Chroococcidiopsidaceae</taxon>
        <taxon>Chroococcidiopsis</taxon>
    </lineage>
</organism>
<keyword evidence="3 5" id="KW-1133">Transmembrane helix</keyword>
<feature type="transmembrane region" description="Helical" evidence="5">
    <location>
        <begin position="32"/>
        <end position="54"/>
    </location>
</feature>
<dbReference type="Proteomes" id="UP000010384">
    <property type="component" value="Chromosome"/>
</dbReference>
<gene>
    <name evidence="7" type="ORF">Chro_1896</name>
</gene>
<evidence type="ECO:0000259" key="6">
    <source>
        <dbReference type="Pfam" id="PF01545"/>
    </source>
</evidence>
<dbReference type="eggNOG" id="COG1230">
    <property type="taxonomic scope" value="Bacteria"/>
</dbReference>
<dbReference type="EMBL" id="CP003597">
    <property type="protein sequence ID" value="AFY87407.1"/>
    <property type="molecule type" value="Genomic_DNA"/>
</dbReference>
<dbReference type="InterPro" id="IPR002524">
    <property type="entry name" value="Cation_efflux"/>
</dbReference>
<sequence length="232" mass="25065">MLNSHSHHGHSHHGIHGCTCHTLSNYDRKIKLLWTALIAIASFAALEFGVGYWSHSLALQAESGHLLSDSFALALSLLAAWFVQRQAARGENFAHMRIEAIAAVLNGLGLVAIAVWIAIESVSRLQSPPTEILSLPMLVTAGVGLGVNGFNVFLLHDSSHHDLNVRGAFLHILADLISSIGVIVAAIAIWLMHWLWVDGAVGLFVSSLIFVSAIPLIIQSLNSIRNKVSLEQ</sequence>
<feature type="transmembrane region" description="Helical" evidence="5">
    <location>
        <begin position="96"/>
        <end position="117"/>
    </location>
</feature>
<name>K9TX58_CHRTP</name>
<dbReference type="OrthoDB" id="9809646at2"/>
<dbReference type="KEGG" id="cthe:Chro_1896"/>
<evidence type="ECO:0000313" key="8">
    <source>
        <dbReference type="Proteomes" id="UP000010384"/>
    </source>
</evidence>
<keyword evidence="4 5" id="KW-0472">Membrane</keyword>
<proteinExistence type="predicted"/>
<dbReference type="Pfam" id="PF01545">
    <property type="entry name" value="Cation_efflux"/>
    <property type="match status" value="1"/>
</dbReference>
<evidence type="ECO:0000256" key="3">
    <source>
        <dbReference type="ARBA" id="ARBA00022989"/>
    </source>
</evidence>